<gene>
    <name evidence="1" type="ORF">DFH08DRAFT_875963</name>
</gene>
<sequence>ARFRWCTSLLGWPQSSSTTSTMRVRRPLRDGDVLHALHAVRSFCSFRPYLTSSQDPAHDPEGHGPGLAPEQAICYRQLPTAVLGPLQCVLHTFAYITRTHAQSASSR</sequence>
<feature type="non-terminal residue" evidence="1">
    <location>
        <position position="107"/>
    </location>
</feature>
<name>A0AAD7EPC1_9AGAR</name>
<dbReference type="Proteomes" id="UP001218218">
    <property type="component" value="Unassembled WGS sequence"/>
</dbReference>
<reference evidence="1" key="1">
    <citation type="submission" date="2023-03" db="EMBL/GenBank/DDBJ databases">
        <title>Massive genome expansion in bonnet fungi (Mycena s.s.) driven by repeated elements and novel gene families across ecological guilds.</title>
        <authorList>
            <consortium name="Lawrence Berkeley National Laboratory"/>
            <person name="Harder C.B."/>
            <person name="Miyauchi S."/>
            <person name="Viragh M."/>
            <person name="Kuo A."/>
            <person name="Thoen E."/>
            <person name="Andreopoulos B."/>
            <person name="Lu D."/>
            <person name="Skrede I."/>
            <person name="Drula E."/>
            <person name="Henrissat B."/>
            <person name="Morin E."/>
            <person name="Kohler A."/>
            <person name="Barry K."/>
            <person name="LaButti K."/>
            <person name="Morin E."/>
            <person name="Salamov A."/>
            <person name="Lipzen A."/>
            <person name="Mereny Z."/>
            <person name="Hegedus B."/>
            <person name="Baldrian P."/>
            <person name="Stursova M."/>
            <person name="Weitz H."/>
            <person name="Taylor A."/>
            <person name="Grigoriev I.V."/>
            <person name="Nagy L.G."/>
            <person name="Martin F."/>
            <person name="Kauserud H."/>
        </authorList>
    </citation>
    <scope>NUCLEOTIDE SEQUENCE</scope>
    <source>
        <strain evidence="1">CBHHK002</strain>
    </source>
</reference>
<proteinExistence type="predicted"/>
<dbReference type="AlphaFoldDB" id="A0AAD7EPC1"/>
<organism evidence="1 2">
    <name type="scientific">Mycena albidolilacea</name>
    <dbReference type="NCBI Taxonomy" id="1033008"/>
    <lineage>
        <taxon>Eukaryota</taxon>
        <taxon>Fungi</taxon>
        <taxon>Dikarya</taxon>
        <taxon>Basidiomycota</taxon>
        <taxon>Agaricomycotina</taxon>
        <taxon>Agaricomycetes</taxon>
        <taxon>Agaricomycetidae</taxon>
        <taxon>Agaricales</taxon>
        <taxon>Marasmiineae</taxon>
        <taxon>Mycenaceae</taxon>
        <taxon>Mycena</taxon>
    </lineage>
</organism>
<protein>
    <submittedName>
        <fullName evidence="1">Uncharacterized protein</fullName>
    </submittedName>
</protein>
<keyword evidence="2" id="KW-1185">Reference proteome</keyword>
<evidence type="ECO:0000313" key="2">
    <source>
        <dbReference type="Proteomes" id="UP001218218"/>
    </source>
</evidence>
<accession>A0AAD7EPC1</accession>
<evidence type="ECO:0000313" key="1">
    <source>
        <dbReference type="EMBL" id="KAJ7340028.1"/>
    </source>
</evidence>
<dbReference type="EMBL" id="JARIHO010000027">
    <property type="protein sequence ID" value="KAJ7340028.1"/>
    <property type="molecule type" value="Genomic_DNA"/>
</dbReference>
<comment type="caution">
    <text evidence="1">The sequence shown here is derived from an EMBL/GenBank/DDBJ whole genome shotgun (WGS) entry which is preliminary data.</text>
</comment>